<keyword evidence="7" id="KW-0539">Nucleus</keyword>
<dbReference type="GO" id="GO:0009416">
    <property type="term" value="P:response to light stimulus"/>
    <property type="evidence" value="ECO:0007669"/>
    <property type="project" value="TreeGrafter"/>
</dbReference>
<dbReference type="PANTHER" id="PTHR31165">
    <property type="entry name" value="PROTEIN G1-LIKE2"/>
    <property type="match status" value="1"/>
</dbReference>
<protein>
    <recommendedName>
        <fullName evidence="9">ALOG domain-containing protein</fullName>
    </recommendedName>
</protein>
<feature type="region of interest" description="Disordered" evidence="8">
    <location>
        <begin position="98"/>
        <end position="126"/>
    </location>
</feature>
<evidence type="ECO:0000256" key="3">
    <source>
        <dbReference type="ARBA" id="ARBA00022473"/>
    </source>
</evidence>
<dbReference type="GO" id="GO:0003677">
    <property type="term" value="F:DNA binding"/>
    <property type="evidence" value="ECO:0007669"/>
    <property type="project" value="UniProtKB-KW"/>
</dbReference>
<sequence>MMCTAHENTDGLPLLSANTHKASWSSPSGHPYPPLDPKQLERVLRDLSCFHPSPHHLQVPFAPVKTVSSSFFSLGHLAWISTPEGFFHTQGVDLSYRSMSSANSDSSGNSGAANGTGKPSRYESQKRRDWNTFRQYLRNHRPPLELSRCSGAHVLEFLRYLDQFGKTKVHAAGCPFFGHPQPPAPCPCPLKQAWGSLDALVGRLRAAFEENGGQPEANPFAVRAVRLYLREVRDSQAKARGIAYEKKKRKRPPQPQQGHSPQPPLAMLATPPAVAYARQAADLNLVNGAYTHHLHGHLMMPATDAGGDVVVADAHPGGMIPLSVLN</sequence>
<dbReference type="Pfam" id="PF04852">
    <property type="entry name" value="ALOG_dom"/>
    <property type="match status" value="1"/>
</dbReference>
<evidence type="ECO:0000256" key="7">
    <source>
        <dbReference type="ARBA" id="ARBA00023242"/>
    </source>
</evidence>
<evidence type="ECO:0000256" key="6">
    <source>
        <dbReference type="ARBA" id="ARBA00023163"/>
    </source>
</evidence>
<dbReference type="Proteomes" id="UP001055439">
    <property type="component" value="Chromosome 5"/>
</dbReference>
<proteinExistence type="inferred from homology"/>
<feature type="domain" description="ALOG" evidence="9">
    <location>
        <begin position="121"/>
        <end position="248"/>
    </location>
</feature>
<dbReference type="OrthoDB" id="761581at2759"/>
<organism evidence="10 11">
    <name type="scientific">Musa troglodytarum</name>
    <name type="common">fe'i banana</name>
    <dbReference type="NCBI Taxonomy" id="320322"/>
    <lineage>
        <taxon>Eukaryota</taxon>
        <taxon>Viridiplantae</taxon>
        <taxon>Streptophyta</taxon>
        <taxon>Embryophyta</taxon>
        <taxon>Tracheophyta</taxon>
        <taxon>Spermatophyta</taxon>
        <taxon>Magnoliopsida</taxon>
        <taxon>Liliopsida</taxon>
        <taxon>Zingiberales</taxon>
        <taxon>Musaceae</taxon>
        <taxon>Musa</taxon>
    </lineage>
</organism>
<evidence type="ECO:0000259" key="9">
    <source>
        <dbReference type="PROSITE" id="PS51697"/>
    </source>
</evidence>
<evidence type="ECO:0000256" key="1">
    <source>
        <dbReference type="ARBA" id="ARBA00004123"/>
    </source>
</evidence>
<gene>
    <name evidence="10" type="ORF">MUK42_22622</name>
</gene>
<evidence type="ECO:0000256" key="8">
    <source>
        <dbReference type="SAM" id="MobiDB-lite"/>
    </source>
</evidence>
<dbReference type="GO" id="GO:0005634">
    <property type="term" value="C:nucleus"/>
    <property type="evidence" value="ECO:0007669"/>
    <property type="project" value="UniProtKB-SubCell"/>
</dbReference>
<dbReference type="AlphaFoldDB" id="A0A9E7FV08"/>
<keyword evidence="3" id="KW-0217">Developmental protein</keyword>
<accession>A0A9E7FV08</accession>
<reference evidence="10" key="1">
    <citation type="submission" date="2022-05" db="EMBL/GenBank/DDBJ databases">
        <title>The Musa troglodytarum L. genome provides insights into the mechanism of non-climacteric behaviour and enrichment of carotenoids.</title>
        <authorList>
            <person name="Wang J."/>
        </authorList>
    </citation>
    <scope>NUCLEOTIDE SEQUENCE</scope>
    <source>
        <tissue evidence="10">Leaf</tissue>
    </source>
</reference>
<dbReference type="PANTHER" id="PTHR31165:SF122">
    <property type="entry name" value="PROTEIN G1-LIKE1"/>
    <property type="match status" value="1"/>
</dbReference>
<name>A0A9E7FV08_9LILI</name>
<keyword evidence="6" id="KW-0804">Transcription</keyword>
<feature type="compositionally biased region" description="Low complexity" evidence="8">
    <location>
        <begin position="98"/>
        <end position="115"/>
    </location>
</feature>
<keyword evidence="5" id="KW-0238">DNA-binding</keyword>
<dbReference type="InterPro" id="IPR040222">
    <property type="entry name" value="ALOG"/>
</dbReference>
<evidence type="ECO:0000256" key="5">
    <source>
        <dbReference type="ARBA" id="ARBA00023125"/>
    </source>
</evidence>
<evidence type="ECO:0000313" key="10">
    <source>
        <dbReference type="EMBL" id="URE00423.1"/>
    </source>
</evidence>
<feature type="region of interest" description="Disordered" evidence="8">
    <location>
        <begin position="239"/>
        <end position="267"/>
    </location>
</feature>
<comment type="similarity">
    <text evidence="2">Belongs to the plant homeotic and developmental regulators ALOG protein family.</text>
</comment>
<keyword evidence="4" id="KW-0805">Transcription regulation</keyword>
<dbReference type="GO" id="GO:0009299">
    <property type="term" value="P:mRNA transcription"/>
    <property type="evidence" value="ECO:0007669"/>
    <property type="project" value="TreeGrafter"/>
</dbReference>
<dbReference type="PROSITE" id="PS51697">
    <property type="entry name" value="ALOG"/>
    <property type="match status" value="1"/>
</dbReference>
<dbReference type="InterPro" id="IPR006936">
    <property type="entry name" value="ALOG_dom"/>
</dbReference>
<keyword evidence="11" id="KW-1185">Reference proteome</keyword>
<evidence type="ECO:0000313" key="11">
    <source>
        <dbReference type="Proteomes" id="UP001055439"/>
    </source>
</evidence>
<evidence type="ECO:0000256" key="4">
    <source>
        <dbReference type="ARBA" id="ARBA00023015"/>
    </source>
</evidence>
<dbReference type="EMBL" id="CP097507">
    <property type="protein sequence ID" value="URE00423.1"/>
    <property type="molecule type" value="Genomic_DNA"/>
</dbReference>
<evidence type="ECO:0000256" key="2">
    <source>
        <dbReference type="ARBA" id="ARBA00010308"/>
    </source>
</evidence>
<comment type="subcellular location">
    <subcellularLocation>
        <location evidence="1">Nucleus</location>
    </subcellularLocation>
</comment>